<dbReference type="InterPro" id="IPR036259">
    <property type="entry name" value="MFS_trans_sf"/>
</dbReference>
<evidence type="ECO:0000256" key="1">
    <source>
        <dbReference type="ARBA" id="ARBA00004651"/>
    </source>
</evidence>
<dbReference type="InterPro" id="IPR001958">
    <property type="entry name" value="Tet-R_TetA/multi-R_MdtG-like"/>
</dbReference>
<gene>
    <name evidence="8" type="ORF">SAMN05444336_1151</name>
</gene>
<protein>
    <submittedName>
        <fullName evidence="8">Predicted arabinose efflux permease, MFS family</fullName>
    </submittedName>
</protein>
<sequence>MSPRILILALSSFSVGTQAFVFVGLLDRIAADLDVSVPAAGQLATLYALAFAICAPVLGALAAGLERRRLLVGALTLLTALNLTAGFAPDYGTLALIRVACGAAATLIVPVAAAAAASLAPPEARGRALSVVIGGMTLALVAGIPLGSVVGDLFGWRACFAFAASLSAAAAIAIRIVLPPAPSADRPGLGTLSVARERPVALHLAVTFASLAAAFCVITYVAPMVSLVAGLSGAGVGLMQACSGVGAMAGVALGGRASDGPAPGRAAKTAFGVLLVTHAAQAALMLTAPDIASQAASGAPPHPIRAVAMGATLFASTGSMFFITPILQRRLAALAPRSQAVAIALNGSMVFFGQAAGGAIGGAAIALAGLPWIAAAGFVITLAALGLFAAADRAASRAGVP</sequence>
<feature type="domain" description="Major facilitator superfamily (MFS) profile" evidence="7">
    <location>
        <begin position="4"/>
        <end position="394"/>
    </location>
</feature>
<accession>A0A1H3FXB9</accession>
<dbReference type="PROSITE" id="PS50850">
    <property type="entry name" value="MFS"/>
    <property type="match status" value="1"/>
</dbReference>
<dbReference type="GO" id="GO:0022857">
    <property type="term" value="F:transmembrane transporter activity"/>
    <property type="evidence" value="ECO:0007669"/>
    <property type="project" value="InterPro"/>
</dbReference>
<keyword evidence="5 6" id="KW-0472">Membrane</keyword>
<proteinExistence type="predicted"/>
<evidence type="ECO:0000256" key="5">
    <source>
        <dbReference type="ARBA" id="ARBA00023136"/>
    </source>
</evidence>
<dbReference type="PRINTS" id="PR01035">
    <property type="entry name" value="TCRTETA"/>
</dbReference>
<feature type="transmembrane region" description="Helical" evidence="6">
    <location>
        <begin position="154"/>
        <end position="178"/>
    </location>
</feature>
<dbReference type="PANTHER" id="PTHR43124">
    <property type="entry name" value="PURINE EFFLUX PUMP PBUE"/>
    <property type="match status" value="1"/>
</dbReference>
<feature type="transmembrane region" description="Helical" evidence="6">
    <location>
        <begin position="70"/>
        <end position="89"/>
    </location>
</feature>
<dbReference type="Gene3D" id="1.20.1250.20">
    <property type="entry name" value="MFS general substrate transporter like domains"/>
    <property type="match status" value="1"/>
</dbReference>
<keyword evidence="4 6" id="KW-1133">Transmembrane helix</keyword>
<evidence type="ECO:0000256" key="6">
    <source>
        <dbReference type="SAM" id="Phobius"/>
    </source>
</evidence>
<name>A0A1H3FXB9_9RHOB</name>
<comment type="subcellular location">
    <subcellularLocation>
        <location evidence="1">Cell membrane</location>
        <topology evidence="1">Multi-pass membrane protein</topology>
    </subcellularLocation>
</comment>
<dbReference type="Proteomes" id="UP000199118">
    <property type="component" value="Unassembled WGS sequence"/>
</dbReference>
<feature type="transmembrane region" description="Helical" evidence="6">
    <location>
        <begin position="266"/>
        <end position="286"/>
    </location>
</feature>
<keyword evidence="2" id="KW-1003">Cell membrane</keyword>
<feature type="transmembrane region" description="Helical" evidence="6">
    <location>
        <begin position="128"/>
        <end position="148"/>
    </location>
</feature>
<dbReference type="InterPro" id="IPR050189">
    <property type="entry name" value="MFS_Efflux_Transporters"/>
</dbReference>
<keyword evidence="9" id="KW-1185">Reference proteome</keyword>
<dbReference type="SUPFAM" id="SSF103473">
    <property type="entry name" value="MFS general substrate transporter"/>
    <property type="match status" value="1"/>
</dbReference>
<feature type="transmembrane region" description="Helical" evidence="6">
    <location>
        <begin position="199"/>
        <end position="222"/>
    </location>
</feature>
<dbReference type="EMBL" id="FNMZ01000015">
    <property type="protein sequence ID" value="SDX95427.1"/>
    <property type="molecule type" value="Genomic_DNA"/>
</dbReference>
<organism evidence="8 9">
    <name type="scientific">Albimonas donghaensis</name>
    <dbReference type="NCBI Taxonomy" id="356660"/>
    <lineage>
        <taxon>Bacteria</taxon>
        <taxon>Pseudomonadati</taxon>
        <taxon>Pseudomonadota</taxon>
        <taxon>Alphaproteobacteria</taxon>
        <taxon>Rhodobacterales</taxon>
        <taxon>Paracoccaceae</taxon>
        <taxon>Albimonas</taxon>
    </lineage>
</organism>
<dbReference type="PANTHER" id="PTHR43124:SF10">
    <property type="entry name" value="PURINE EFFLUX PUMP PBUE"/>
    <property type="match status" value="1"/>
</dbReference>
<dbReference type="GO" id="GO:0005886">
    <property type="term" value="C:plasma membrane"/>
    <property type="evidence" value="ECO:0007669"/>
    <property type="project" value="UniProtKB-SubCell"/>
</dbReference>
<reference evidence="8 9" key="1">
    <citation type="submission" date="2016-10" db="EMBL/GenBank/DDBJ databases">
        <authorList>
            <person name="de Groot N.N."/>
        </authorList>
    </citation>
    <scope>NUCLEOTIDE SEQUENCE [LARGE SCALE GENOMIC DNA]</scope>
    <source>
        <strain evidence="8 9">DSM 17890</strain>
    </source>
</reference>
<evidence type="ECO:0000313" key="8">
    <source>
        <dbReference type="EMBL" id="SDX95427.1"/>
    </source>
</evidence>
<evidence type="ECO:0000259" key="7">
    <source>
        <dbReference type="PROSITE" id="PS50850"/>
    </source>
</evidence>
<dbReference type="InterPro" id="IPR011701">
    <property type="entry name" value="MFS"/>
</dbReference>
<dbReference type="RefSeq" id="WP_092685524.1">
    <property type="nucleotide sequence ID" value="NZ_FNMZ01000015.1"/>
</dbReference>
<feature type="transmembrane region" description="Helical" evidence="6">
    <location>
        <begin position="43"/>
        <end position="63"/>
    </location>
</feature>
<feature type="transmembrane region" description="Helical" evidence="6">
    <location>
        <begin position="95"/>
        <end position="116"/>
    </location>
</feature>
<evidence type="ECO:0000256" key="3">
    <source>
        <dbReference type="ARBA" id="ARBA00022692"/>
    </source>
</evidence>
<dbReference type="AlphaFoldDB" id="A0A1H3FXB9"/>
<dbReference type="Pfam" id="PF07690">
    <property type="entry name" value="MFS_1"/>
    <property type="match status" value="1"/>
</dbReference>
<feature type="transmembrane region" description="Helical" evidence="6">
    <location>
        <begin position="306"/>
        <end position="328"/>
    </location>
</feature>
<dbReference type="InterPro" id="IPR020846">
    <property type="entry name" value="MFS_dom"/>
</dbReference>
<keyword evidence="3 6" id="KW-0812">Transmembrane</keyword>
<feature type="transmembrane region" description="Helical" evidence="6">
    <location>
        <begin position="228"/>
        <end position="254"/>
    </location>
</feature>
<evidence type="ECO:0000256" key="4">
    <source>
        <dbReference type="ARBA" id="ARBA00022989"/>
    </source>
</evidence>
<feature type="transmembrane region" description="Helical" evidence="6">
    <location>
        <begin position="372"/>
        <end position="391"/>
    </location>
</feature>
<evidence type="ECO:0000313" key="9">
    <source>
        <dbReference type="Proteomes" id="UP000199118"/>
    </source>
</evidence>
<evidence type="ECO:0000256" key="2">
    <source>
        <dbReference type="ARBA" id="ARBA00022475"/>
    </source>
</evidence>
<feature type="transmembrane region" description="Helical" evidence="6">
    <location>
        <begin position="340"/>
        <end position="366"/>
    </location>
</feature>